<dbReference type="Proteomes" id="UP000254343">
    <property type="component" value="Unassembled WGS sequence"/>
</dbReference>
<name>A0A380WBN2_AFIFE</name>
<dbReference type="PANTHER" id="PTHR41532:SF1">
    <property type="entry name" value="FIXS PROTEIN"/>
    <property type="match status" value="1"/>
</dbReference>
<keyword evidence="1" id="KW-1133">Transmembrane helix</keyword>
<proteinExistence type="predicted"/>
<sequence length="54" mass="5768">MTVLVYLIPVSLLFGIASLAAFLWALQSGQYEDLEGAGERILIDSETDGKTGGH</sequence>
<keyword evidence="1" id="KW-0812">Transmembrane</keyword>
<keyword evidence="1" id="KW-0472">Membrane</keyword>
<evidence type="ECO:0000256" key="1">
    <source>
        <dbReference type="SAM" id="Phobius"/>
    </source>
</evidence>
<organism evidence="2 3">
    <name type="scientific">Afipia felis</name>
    <name type="common">Cat scratch disease bacillus</name>
    <dbReference type="NCBI Taxonomy" id="1035"/>
    <lineage>
        <taxon>Bacteria</taxon>
        <taxon>Pseudomonadati</taxon>
        <taxon>Pseudomonadota</taxon>
        <taxon>Alphaproteobacteria</taxon>
        <taxon>Hyphomicrobiales</taxon>
        <taxon>Nitrobacteraceae</taxon>
        <taxon>Afipia</taxon>
    </lineage>
</organism>
<dbReference type="RefSeq" id="WP_002717186.1">
    <property type="nucleotide sequence ID" value="NZ_UFSI01000001.1"/>
</dbReference>
<dbReference type="NCBIfam" id="TIGR00847">
    <property type="entry name" value="ccoS"/>
    <property type="match status" value="1"/>
</dbReference>
<dbReference type="InterPro" id="IPR004714">
    <property type="entry name" value="Cyt_oxidase_maturation_cbb3"/>
</dbReference>
<evidence type="ECO:0000313" key="3">
    <source>
        <dbReference type="Proteomes" id="UP000254343"/>
    </source>
</evidence>
<accession>A0A380WBN2</accession>
<dbReference type="EMBL" id="UIGB01000001">
    <property type="protein sequence ID" value="SUU86361.1"/>
    <property type="molecule type" value="Genomic_DNA"/>
</dbReference>
<dbReference type="OrthoDB" id="9802763at2"/>
<gene>
    <name evidence="2" type="ORF">NCTC12722_03586</name>
</gene>
<feature type="transmembrane region" description="Helical" evidence="1">
    <location>
        <begin position="6"/>
        <end position="26"/>
    </location>
</feature>
<evidence type="ECO:0000313" key="2">
    <source>
        <dbReference type="EMBL" id="SUU86361.1"/>
    </source>
</evidence>
<dbReference type="PANTHER" id="PTHR41532">
    <property type="entry name" value="FIXS PROTEIN"/>
    <property type="match status" value="1"/>
</dbReference>
<dbReference type="AlphaFoldDB" id="A0A380WBN2"/>
<protein>
    <submittedName>
        <fullName evidence="2">Uncharacterized protein, possibly involved in nitrogen fixation</fullName>
    </submittedName>
</protein>
<dbReference type="Pfam" id="PF03597">
    <property type="entry name" value="FixS"/>
    <property type="match status" value="1"/>
</dbReference>
<reference evidence="2 3" key="1">
    <citation type="submission" date="2018-06" db="EMBL/GenBank/DDBJ databases">
        <authorList>
            <consortium name="Pathogen Informatics"/>
            <person name="Doyle S."/>
        </authorList>
    </citation>
    <scope>NUCLEOTIDE SEQUENCE [LARGE SCALE GENOMIC DNA]</scope>
    <source>
        <strain evidence="2 3">NCTC12722</strain>
    </source>
</reference>